<dbReference type="Gene3D" id="2.30.40.10">
    <property type="entry name" value="Urease, subunit C, domain 1"/>
    <property type="match status" value="1"/>
</dbReference>
<evidence type="ECO:0000313" key="3">
    <source>
        <dbReference type="Proteomes" id="UP000198995"/>
    </source>
</evidence>
<dbReference type="PANTHER" id="PTHR22642">
    <property type="entry name" value="IMIDAZOLONEPROPIONASE"/>
    <property type="match status" value="1"/>
</dbReference>
<dbReference type="InterPro" id="IPR032466">
    <property type="entry name" value="Metal_Hydrolase"/>
</dbReference>
<accession>A0A1G6Y2A3</accession>
<feature type="domain" description="Amidohydrolase 3" evidence="1">
    <location>
        <begin position="47"/>
        <end position="528"/>
    </location>
</feature>
<keyword evidence="3" id="KW-1185">Reference proteome</keyword>
<dbReference type="EMBL" id="FNAF01000008">
    <property type="protein sequence ID" value="SDD84529.1"/>
    <property type="molecule type" value="Genomic_DNA"/>
</dbReference>
<dbReference type="InterPro" id="IPR033932">
    <property type="entry name" value="YtcJ-like"/>
</dbReference>
<name>A0A1G6Y2A3_PEPNI</name>
<reference evidence="2 3" key="1">
    <citation type="submission" date="2016-10" db="EMBL/GenBank/DDBJ databases">
        <authorList>
            <person name="de Groot N.N."/>
        </authorList>
    </citation>
    <scope>NUCLEOTIDE SEQUENCE [LARGE SCALE GENOMIC DNA]</scope>
    <source>
        <strain evidence="2 3">DSM 20475</strain>
    </source>
</reference>
<dbReference type="Proteomes" id="UP000198995">
    <property type="component" value="Unassembled WGS sequence"/>
</dbReference>
<dbReference type="PANTHER" id="PTHR22642:SF2">
    <property type="entry name" value="PROTEIN LONG AFTER FAR-RED 3"/>
    <property type="match status" value="1"/>
</dbReference>
<dbReference type="RefSeq" id="WP_159428025.1">
    <property type="nucleotide sequence ID" value="NZ_FNAF01000008.1"/>
</dbReference>
<dbReference type="Gene3D" id="3.20.20.140">
    <property type="entry name" value="Metal-dependent hydrolases"/>
    <property type="match status" value="1"/>
</dbReference>
<protein>
    <recommendedName>
        <fullName evidence="1">Amidohydrolase 3 domain-containing protein</fullName>
    </recommendedName>
</protein>
<evidence type="ECO:0000313" key="2">
    <source>
        <dbReference type="EMBL" id="SDD84529.1"/>
    </source>
</evidence>
<dbReference type="AlphaFoldDB" id="A0A1G6Y2A3"/>
<dbReference type="CDD" id="cd01300">
    <property type="entry name" value="YtcJ_like"/>
    <property type="match status" value="1"/>
</dbReference>
<dbReference type="OrthoDB" id="9767366at2"/>
<dbReference type="SUPFAM" id="SSF51338">
    <property type="entry name" value="Composite domain of metallo-dependent hydrolases"/>
    <property type="match status" value="1"/>
</dbReference>
<dbReference type="Pfam" id="PF07969">
    <property type="entry name" value="Amidohydro_3"/>
    <property type="match status" value="1"/>
</dbReference>
<dbReference type="Gene3D" id="3.10.310.70">
    <property type="match status" value="1"/>
</dbReference>
<gene>
    <name evidence="2" type="ORF">SAMN04489866_10860</name>
</gene>
<organism evidence="2 3">
    <name type="scientific">Peptococcus niger</name>
    <dbReference type="NCBI Taxonomy" id="2741"/>
    <lineage>
        <taxon>Bacteria</taxon>
        <taxon>Bacillati</taxon>
        <taxon>Bacillota</taxon>
        <taxon>Clostridia</taxon>
        <taxon>Eubacteriales</taxon>
        <taxon>Peptococcaceae</taxon>
        <taxon>Peptococcus</taxon>
    </lineage>
</organism>
<dbReference type="InterPro" id="IPR013108">
    <property type="entry name" value="Amidohydro_3"/>
</dbReference>
<dbReference type="GO" id="GO:0016810">
    <property type="term" value="F:hydrolase activity, acting on carbon-nitrogen (but not peptide) bonds"/>
    <property type="evidence" value="ECO:0007669"/>
    <property type="project" value="InterPro"/>
</dbReference>
<proteinExistence type="predicted"/>
<dbReference type="SUPFAM" id="SSF51556">
    <property type="entry name" value="Metallo-dependent hydrolases"/>
    <property type="match status" value="1"/>
</dbReference>
<dbReference type="InterPro" id="IPR011059">
    <property type="entry name" value="Metal-dep_hydrolase_composite"/>
</dbReference>
<sequence>MQAFYNGNIITMEDEQPFAEVLISDKGKIVYVGDAEKAKHYITKNTQLINLKGKTLLPAFLDAHSHISDTAMLLKSANLQEANNFQDIIEIIQTFIDNNQVDELPFIVGLGYDHSRLKEARHPDKFLLDNAFPDLAIVIVHTSIHMCVANSKMLEFLGIDKNTPSPDGGVIGRIENSLEPNGYLEETAFNPVYELICKQLALTVEDIVQAQSIYLKNGMLTIQEGSTDEPIVQLCHQAAEEGRLICDIVAYPAQNFGRGIGSIFNTYASCINHYENHFKLGGYKLILDGSPQARSAWLSEPYEGSDDFCSYPWLSDDEVQAYTDLAYQENRQILAHCNGDAASEQFINACENSGKKFPHMDARPVMIHCQTVRDDQLDRMKEINMIASIFIDHVYYWGDTHLKNLGPIRGPHISPAKTALNKGLSVNFHTDCPIVMPNLFQTIWTAVTRQTKGGLILGKDEQISVWEALKALTINAAFAYFEESEKGSLRAGKKSEFIVVSDNPLEIETNLLPSIEVLACIKNEQVVYSSKNNSIILK</sequence>
<evidence type="ECO:0000259" key="1">
    <source>
        <dbReference type="Pfam" id="PF07969"/>
    </source>
</evidence>